<dbReference type="OrthoDB" id="2168082at2"/>
<dbReference type="PANTHER" id="PTHR37299">
    <property type="entry name" value="TRANSCRIPTIONAL REGULATOR-RELATED"/>
    <property type="match status" value="1"/>
</dbReference>
<dbReference type="Pfam" id="PF00072">
    <property type="entry name" value="Response_reg"/>
    <property type="match status" value="1"/>
</dbReference>
<gene>
    <name evidence="4" type="ORF">SAMN05421788_102319</name>
</gene>
<dbReference type="InterPro" id="IPR011006">
    <property type="entry name" value="CheY-like_superfamily"/>
</dbReference>
<evidence type="ECO:0000313" key="5">
    <source>
        <dbReference type="Proteomes" id="UP000186917"/>
    </source>
</evidence>
<dbReference type="Pfam" id="PF04397">
    <property type="entry name" value="LytTR"/>
    <property type="match status" value="1"/>
</dbReference>
<feature type="domain" description="HTH LytTR-type" evidence="3">
    <location>
        <begin position="140"/>
        <end position="249"/>
    </location>
</feature>
<dbReference type="PANTHER" id="PTHR37299:SF1">
    <property type="entry name" value="STAGE 0 SPORULATION PROTEIN A HOMOLOG"/>
    <property type="match status" value="1"/>
</dbReference>
<protein>
    <submittedName>
        <fullName evidence="4">Two component transcriptional regulator, LytTR family</fullName>
    </submittedName>
</protein>
<evidence type="ECO:0000313" key="4">
    <source>
        <dbReference type="EMBL" id="SIS95700.1"/>
    </source>
</evidence>
<name>A0A173MI04_9BACT</name>
<reference evidence="5" key="1">
    <citation type="submission" date="2017-01" db="EMBL/GenBank/DDBJ databases">
        <authorList>
            <person name="Varghese N."/>
            <person name="Submissions S."/>
        </authorList>
    </citation>
    <scope>NUCLEOTIDE SEQUENCE [LARGE SCALE GENOMIC DNA]</scope>
    <source>
        <strain evidence="5">DSM 21054</strain>
    </source>
</reference>
<organism evidence="4 5">
    <name type="scientific">Filimonas lacunae</name>
    <dbReference type="NCBI Taxonomy" id="477680"/>
    <lineage>
        <taxon>Bacteria</taxon>
        <taxon>Pseudomonadati</taxon>
        <taxon>Bacteroidota</taxon>
        <taxon>Chitinophagia</taxon>
        <taxon>Chitinophagales</taxon>
        <taxon>Chitinophagaceae</taxon>
        <taxon>Filimonas</taxon>
    </lineage>
</organism>
<dbReference type="GO" id="GO:0003677">
    <property type="term" value="F:DNA binding"/>
    <property type="evidence" value="ECO:0007669"/>
    <property type="project" value="InterPro"/>
</dbReference>
<dbReference type="Gene3D" id="3.40.50.2300">
    <property type="match status" value="1"/>
</dbReference>
<dbReference type="Gene3D" id="2.40.50.1020">
    <property type="entry name" value="LytTr DNA-binding domain"/>
    <property type="match status" value="1"/>
</dbReference>
<dbReference type="RefSeq" id="WP_076377980.1">
    <property type="nucleotide sequence ID" value="NZ_AP017422.1"/>
</dbReference>
<dbReference type="KEGG" id="fln:FLA_3071"/>
<dbReference type="STRING" id="477680.SAMN05421788_102319"/>
<proteinExistence type="predicted"/>
<keyword evidence="1" id="KW-0597">Phosphoprotein</keyword>
<dbReference type="AlphaFoldDB" id="A0A173MI04"/>
<dbReference type="InterPro" id="IPR046947">
    <property type="entry name" value="LytR-like"/>
</dbReference>
<dbReference type="Proteomes" id="UP000186917">
    <property type="component" value="Unassembled WGS sequence"/>
</dbReference>
<dbReference type="SMART" id="SM00850">
    <property type="entry name" value="LytTR"/>
    <property type="match status" value="1"/>
</dbReference>
<feature type="modified residue" description="4-aspartylphosphate" evidence="1">
    <location>
        <position position="55"/>
    </location>
</feature>
<evidence type="ECO:0000259" key="2">
    <source>
        <dbReference type="PROSITE" id="PS50110"/>
    </source>
</evidence>
<dbReference type="SUPFAM" id="SSF52172">
    <property type="entry name" value="CheY-like"/>
    <property type="match status" value="1"/>
</dbReference>
<feature type="domain" description="Response regulatory" evidence="2">
    <location>
        <begin position="2"/>
        <end position="115"/>
    </location>
</feature>
<dbReference type="SMART" id="SM00448">
    <property type="entry name" value="REC"/>
    <property type="match status" value="1"/>
</dbReference>
<dbReference type="EMBL" id="FTOR01000002">
    <property type="protein sequence ID" value="SIS95700.1"/>
    <property type="molecule type" value="Genomic_DNA"/>
</dbReference>
<evidence type="ECO:0000259" key="3">
    <source>
        <dbReference type="PROSITE" id="PS50930"/>
    </source>
</evidence>
<dbReference type="PROSITE" id="PS50110">
    <property type="entry name" value="RESPONSE_REGULATORY"/>
    <property type="match status" value="1"/>
</dbReference>
<evidence type="ECO:0000256" key="1">
    <source>
        <dbReference type="PROSITE-ProRule" id="PRU00169"/>
    </source>
</evidence>
<accession>A0A173MI04</accession>
<dbReference type="InterPro" id="IPR007492">
    <property type="entry name" value="LytTR_DNA-bd_dom"/>
</dbReference>
<keyword evidence="5" id="KW-1185">Reference proteome</keyword>
<dbReference type="InterPro" id="IPR001789">
    <property type="entry name" value="Sig_transdc_resp-reg_receiver"/>
</dbReference>
<sequence length="249" mass="28562">MKVLIIEDEELAANTLQHMLQRITPQIAITAILETVQAAVSWLSTHPQPDVIFMDIHLGDGESFHIFEEVTVNSPVIFTTAYDQYMLKAFKHQGIDYLLKPFEESDVRAALDKLATIRQTTPIASESLPALPAGRLRNRFMVKIGNLIKTIQMEDVAYFMASDKYLFMVTKDQQRYIIEETIASIAPQLNPSDFFRINRKFIIHISAIKEMHRLTRNRVQVILTPTPPDGIDSIVSEDRAEEFKQWLDM</sequence>
<dbReference type="GO" id="GO:0000156">
    <property type="term" value="F:phosphorelay response regulator activity"/>
    <property type="evidence" value="ECO:0007669"/>
    <property type="project" value="InterPro"/>
</dbReference>
<dbReference type="PROSITE" id="PS50930">
    <property type="entry name" value="HTH_LYTTR"/>
    <property type="match status" value="1"/>
</dbReference>